<organism evidence="4 5">
    <name type="scientific">Anaeramoeba ignava</name>
    <name type="common">Anaerobic marine amoeba</name>
    <dbReference type="NCBI Taxonomy" id="1746090"/>
    <lineage>
        <taxon>Eukaryota</taxon>
        <taxon>Metamonada</taxon>
        <taxon>Anaeramoebidae</taxon>
        <taxon>Anaeramoeba</taxon>
    </lineage>
</organism>
<dbReference type="SMART" id="SM00320">
    <property type="entry name" value="WD40"/>
    <property type="match status" value="5"/>
</dbReference>
<feature type="repeat" description="WD" evidence="3">
    <location>
        <begin position="474"/>
        <end position="500"/>
    </location>
</feature>
<proteinExistence type="inferred from homology"/>
<dbReference type="InterPro" id="IPR015943">
    <property type="entry name" value="WD40/YVTN_repeat-like_dom_sf"/>
</dbReference>
<accession>A0A9Q0RFR9</accession>
<dbReference type="GO" id="GO:0006893">
    <property type="term" value="P:Golgi to plasma membrane transport"/>
    <property type="evidence" value="ECO:0007669"/>
    <property type="project" value="TreeGrafter"/>
</dbReference>
<dbReference type="GO" id="GO:0005737">
    <property type="term" value="C:cytoplasm"/>
    <property type="evidence" value="ECO:0007669"/>
    <property type="project" value="TreeGrafter"/>
</dbReference>
<dbReference type="InterPro" id="IPR001680">
    <property type="entry name" value="WD40_rpt"/>
</dbReference>
<dbReference type="GO" id="GO:0005886">
    <property type="term" value="C:plasma membrane"/>
    <property type="evidence" value="ECO:0007669"/>
    <property type="project" value="TreeGrafter"/>
</dbReference>
<dbReference type="PROSITE" id="PS50082">
    <property type="entry name" value="WD_REPEATS_2"/>
    <property type="match status" value="1"/>
</dbReference>
<dbReference type="Proteomes" id="UP001149090">
    <property type="component" value="Unassembled WGS sequence"/>
</dbReference>
<sequence>MLQKKKNFNSKSISELIELKNLSHFGIPYDITCFDILITYGIIAFGTSKGLIKIIGKPGIEKTIYNNSSQKRIDKITFLGFSGIFITISHLNNNSNNSNNNDLVFDDVFGYQYNYDGKSLIDESKPKKFQKNDSSILYVWSLIKNDIIYKIEFKEEITSIFPDNQIGTLYIGKSNGQLQTFSLETQKISDFSLKYSDFINQNDQVLNDSKEIPSLISISINPKNSTLLLIGFSNGLIVLYNLFEKKSQKIFNIEQKDLCSLCWCYNGSFFLSGHLNGQVKFWNLNSCKSFKNLFVIKPEIERRSVKQLYWTESFKPYNTLGDIYLLGSTIKGKTNDGILFVQNNKKDKWKVLDVITSENNFAITQMNLRFDIEQKYPISIISISSGGEIFVHRSSIENVNRALTIQKYRKLENHSNHRMLNSPITSHLYFDKISNQFYQIILQNGFSQKKFFILNKFWPIQGGKILNLENNDNNNNILFTGHHDGTIKMWDFKDSNLQFLSEINIKESFHNFQKSTGIELKLPSSLTVSSFSILQNEGIIGIGCASGEVFIFQFSSLIEKEKLSSIIYYDRALNFQIPKIEETSFQLISIIYLHQNTVTQIEMSSNPKRIVCGDHNGISSIIDLDNFKLLNLIGGEMDIEDNYPIKSIIISSSKQKTNKDSTIIIGKEDGSISIFSTLNGEMIKESKMKNQESKLQNLYFIDKNGFPTNIPIDLTINNINGINELSNDLIDLINKRRRESPKIDIEKKESQQKKKEIKTQKLSPTKAQYLLITFNDRVVIKKLPSLKTAKNIKIDFNGSFSSLISFSSKRNCVCYIDEDGEMILFQLIKINRFYQQNLIDKFRIPKISFRAKNITSTFQGRIIWITPNGEIGSFSLNQNNYITQESNVDFLSEKLFSEEQIKKKEN</sequence>
<dbReference type="AlphaFoldDB" id="A0A9Q0RFR9"/>
<dbReference type="Gene3D" id="2.130.10.10">
    <property type="entry name" value="YVTN repeat-like/Quinoprotein amine dehydrogenase"/>
    <property type="match status" value="3"/>
</dbReference>
<reference evidence="4" key="1">
    <citation type="submission" date="2022-10" db="EMBL/GenBank/DDBJ databases">
        <title>Novel sulphate-reducing endosymbionts in the free-living metamonad Anaeramoeba.</title>
        <authorList>
            <person name="Jerlstrom-Hultqvist J."/>
            <person name="Cepicka I."/>
            <person name="Gallot-Lavallee L."/>
            <person name="Salas-Leiva D."/>
            <person name="Curtis B.A."/>
            <person name="Zahonova K."/>
            <person name="Pipaliya S."/>
            <person name="Dacks J."/>
            <person name="Roger A.J."/>
        </authorList>
    </citation>
    <scope>NUCLEOTIDE SEQUENCE</scope>
    <source>
        <strain evidence="4">BMAN</strain>
    </source>
</reference>
<evidence type="ECO:0000256" key="2">
    <source>
        <dbReference type="ARBA" id="ARBA00022483"/>
    </source>
</evidence>
<keyword evidence="5" id="KW-1185">Reference proteome</keyword>
<dbReference type="GO" id="GO:0005096">
    <property type="term" value="F:GTPase activator activity"/>
    <property type="evidence" value="ECO:0007669"/>
    <property type="project" value="TreeGrafter"/>
</dbReference>
<dbReference type="PANTHER" id="PTHR10241:SF25">
    <property type="entry name" value="TOMOSYN, ISOFORM C"/>
    <property type="match status" value="1"/>
</dbReference>
<dbReference type="EMBL" id="JAPDFW010000033">
    <property type="protein sequence ID" value="KAJ5079241.1"/>
    <property type="molecule type" value="Genomic_DNA"/>
</dbReference>
<dbReference type="InterPro" id="IPR036322">
    <property type="entry name" value="WD40_repeat_dom_sf"/>
</dbReference>
<evidence type="ECO:0000256" key="3">
    <source>
        <dbReference type="PROSITE-ProRule" id="PRU00221"/>
    </source>
</evidence>
<dbReference type="OrthoDB" id="19944at2759"/>
<dbReference type="PANTHER" id="PTHR10241">
    <property type="entry name" value="LETHAL 2 GIANT LARVAE PROTEIN"/>
    <property type="match status" value="1"/>
</dbReference>
<keyword evidence="2" id="KW-0268">Exocytosis</keyword>
<evidence type="ECO:0000256" key="1">
    <source>
        <dbReference type="ARBA" id="ARBA00008070"/>
    </source>
</evidence>
<comment type="similarity">
    <text evidence="1">Belongs to the WD repeat L(2)GL family.</text>
</comment>
<name>A0A9Q0RFR9_ANAIG</name>
<gene>
    <name evidence="4" type="ORF">M0811_04262</name>
</gene>
<dbReference type="Pfam" id="PF00400">
    <property type="entry name" value="WD40"/>
    <property type="match status" value="2"/>
</dbReference>
<dbReference type="GO" id="GO:0019905">
    <property type="term" value="F:syntaxin binding"/>
    <property type="evidence" value="ECO:0007669"/>
    <property type="project" value="TreeGrafter"/>
</dbReference>
<evidence type="ECO:0000313" key="4">
    <source>
        <dbReference type="EMBL" id="KAJ5079241.1"/>
    </source>
</evidence>
<dbReference type="GO" id="GO:0045159">
    <property type="term" value="F:myosin II binding"/>
    <property type="evidence" value="ECO:0007669"/>
    <property type="project" value="TreeGrafter"/>
</dbReference>
<protein>
    <submittedName>
        <fullName evidence="4">Lethal 2 giant larvae protein</fullName>
    </submittedName>
</protein>
<dbReference type="SUPFAM" id="SSF50978">
    <property type="entry name" value="WD40 repeat-like"/>
    <property type="match status" value="1"/>
</dbReference>
<dbReference type="GO" id="GO:0006887">
    <property type="term" value="P:exocytosis"/>
    <property type="evidence" value="ECO:0007669"/>
    <property type="project" value="UniProtKB-KW"/>
</dbReference>
<evidence type="ECO:0000313" key="5">
    <source>
        <dbReference type="Proteomes" id="UP001149090"/>
    </source>
</evidence>
<keyword evidence="3" id="KW-0853">WD repeat</keyword>
<comment type="caution">
    <text evidence="4">The sequence shown here is derived from an EMBL/GenBank/DDBJ whole genome shotgun (WGS) entry which is preliminary data.</text>
</comment>